<dbReference type="EMBL" id="MDYQ01000444">
    <property type="protein sequence ID" value="PRP74724.1"/>
    <property type="molecule type" value="Genomic_DNA"/>
</dbReference>
<accession>A0A2P6MSQ2</accession>
<dbReference type="AlphaFoldDB" id="A0A2P6MSQ2"/>
<dbReference type="SUPFAM" id="SSF81296">
    <property type="entry name" value="E set domains"/>
    <property type="match status" value="1"/>
</dbReference>
<dbReference type="Gene3D" id="2.60.40.10">
    <property type="entry name" value="Immunoglobulins"/>
    <property type="match status" value="1"/>
</dbReference>
<feature type="compositionally biased region" description="Basic and acidic residues" evidence="1">
    <location>
        <begin position="247"/>
        <end position="262"/>
    </location>
</feature>
<evidence type="ECO:0000313" key="5">
    <source>
        <dbReference type="Proteomes" id="UP000241769"/>
    </source>
</evidence>
<reference evidence="3 5" key="1">
    <citation type="journal article" date="2018" name="Genome Biol. Evol.">
        <title>Multiple Roots of Fruiting Body Formation in Amoebozoa.</title>
        <authorList>
            <person name="Hillmann F."/>
            <person name="Forbes G."/>
            <person name="Novohradska S."/>
            <person name="Ferling I."/>
            <person name="Riege K."/>
            <person name="Groth M."/>
            <person name="Westermann M."/>
            <person name="Marz M."/>
            <person name="Spaller T."/>
            <person name="Winckler T."/>
            <person name="Schaap P."/>
            <person name="Glockner G."/>
        </authorList>
    </citation>
    <scope>NUCLEOTIDE SEQUENCE [LARGE SCALE GENOMIC DNA]</scope>
    <source>
        <strain evidence="3 5">Jena</strain>
    </source>
</reference>
<dbReference type="InParanoid" id="A0A2P6MSQ2"/>
<evidence type="ECO:0000313" key="4">
    <source>
        <dbReference type="EMBL" id="PRP83005.1"/>
    </source>
</evidence>
<proteinExistence type="predicted"/>
<sequence length="420" mass="47988">MTEVRPMDTTQLGSGLIIQEGTSWHRPIPRCAFMQKNVQYVQLLMDLRDKSSVPPQIEGLVIPVLAVHPAEVTSDGTDHKTLRGTFDQNGRPTKLYDGESKIVSGYKRTYVLKNHNRGENFRFGKWLFCLEGFETYLIHYYSKTHPHECVRFRDVESPRQHLGRGDMRMAYAQPPSTLGVAATISSLSSAPISRSLGPQFSPMEISFVVANDRAETQPIVLPPIKSDNKRMKISHPLDDSFPSMSEGRGDRPDVPPMPSERRMRSLSIKKILPERGSMSRENGIKIFGEGFTHTSVVYWNHRPAATALISDNELWCFTPHAQANNYPSAELWVQDFSQQRSNSVFFYFVEEQSRAELILSLSDKLMQIEDRVGTMYGGVEEEHSRSTVQHIQNTVQELKEEYQSLLDLERRIRSIDDRNR</sequence>
<keyword evidence="5" id="KW-1185">Reference proteome</keyword>
<dbReference type="Pfam" id="PF01833">
    <property type="entry name" value="TIG"/>
    <property type="match status" value="1"/>
</dbReference>
<evidence type="ECO:0000313" key="3">
    <source>
        <dbReference type="EMBL" id="PRP74724.1"/>
    </source>
</evidence>
<dbReference type="Proteomes" id="UP000241769">
    <property type="component" value="Unassembled WGS sequence"/>
</dbReference>
<evidence type="ECO:0000259" key="2">
    <source>
        <dbReference type="Pfam" id="PF01833"/>
    </source>
</evidence>
<dbReference type="EMBL" id="MDYQ01000092">
    <property type="protein sequence ID" value="PRP83005.1"/>
    <property type="molecule type" value="Genomic_DNA"/>
</dbReference>
<evidence type="ECO:0000256" key="1">
    <source>
        <dbReference type="SAM" id="MobiDB-lite"/>
    </source>
</evidence>
<feature type="region of interest" description="Disordered" evidence="1">
    <location>
        <begin position="237"/>
        <end position="262"/>
    </location>
</feature>
<comment type="caution">
    <text evidence="3">The sequence shown here is derived from an EMBL/GenBank/DDBJ whole genome shotgun (WGS) entry which is preliminary data.</text>
</comment>
<name>A0A2P6MSQ2_9EUKA</name>
<dbReference type="InterPro" id="IPR013783">
    <property type="entry name" value="Ig-like_fold"/>
</dbReference>
<dbReference type="InterPro" id="IPR002909">
    <property type="entry name" value="IPT_dom"/>
</dbReference>
<gene>
    <name evidence="4" type="ORF">PROFUN_09956</name>
    <name evidence="3" type="ORF">PROFUN_16075</name>
</gene>
<dbReference type="InterPro" id="IPR014756">
    <property type="entry name" value="Ig_E-set"/>
</dbReference>
<protein>
    <recommendedName>
        <fullName evidence="2">IPT/TIG domain-containing protein</fullName>
    </recommendedName>
</protein>
<feature type="domain" description="IPT/TIG" evidence="2">
    <location>
        <begin position="267"/>
        <end position="346"/>
    </location>
</feature>
<organism evidence="3 5">
    <name type="scientific">Planoprotostelium fungivorum</name>
    <dbReference type="NCBI Taxonomy" id="1890364"/>
    <lineage>
        <taxon>Eukaryota</taxon>
        <taxon>Amoebozoa</taxon>
        <taxon>Evosea</taxon>
        <taxon>Variosea</taxon>
        <taxon>Cavosteliida</taxon>
        <taxon>Cavosteliaceae</taxon>
        <taxon>Planoprotostelium</taxon>
    </lineage>
</organism>